<comment type="similarity">
    <text evidence="1 2">Belongs to the fructosamine kinase family.</text>
</comment>
<dbReference type="PANTHER" id="PTHR12149">
    <property type="entry name" value="FRUCTOSAMINE 3 KINASE-RELATED PROTEIN"/>
    <property type="match status" value="1"/>
</dbReference>
<reference evidence="3 4" key="1">
    <citation type="submission" date="2019-02" db="EMBL/GenBank/DDBJ databases">
        <title>Deep-cultivation of Planctomycetes and their phenomic and genomic characterization uncovers novel biology.</title>
        <authorList>
            <person name="Wiegand S."/>
            <person name="Jogler M."/>
            <person name="Boedeker C."/>
            <person name="Pinto D."/>
            <person name="Vollmers J."/>
            <person name="Rivas-Marin E."/>
            <person name="Kohn T."/>
            <person name="Peeters S.H."/>
            <person name="Heuer A."/>
            <person name="Rast P."/>
            <person name="Oberbeckmann S."/>
            <person name="Bunk B."/>
            <person name="Jeske O."/>
            <person name="Meyerdierks A."/>
            <person name="Storesund J.E."/>
            <person name="Kallscheuer N."/>
            <person name="Luecker S."/>
            <person name="Lage O.M."/>
            <person name="Pohl T."/>
            <person name="Merkel B.J."/>
            <person name="Hornburger P."/>
            <person name="Mueller R.-W."/>
            <person name="Bruemmer F."/>
            <person name="Labrenz M."/>
            <person name="Spormann A.M."/>
            <person name="Op Den Camp H."/>
            <person name="Overmann J."/>
            <person name="Amann R."/>
            <person name="Jetten M.S.M."/>
            <person name="Mascher T."/>
            <person name="Medema M.H."/>
            <person name="Devos D.P."/>
            <person name="Kaster A.-K."/>
            <person name="Ovreas L."/>
            <person name="Rohde M."/>
            <person name="Galperin M.Y."/>
            <person name="Jogler C."/>
        </authorList>
    </citation>
    <scope>NUCLEOTIDE SEQUENCE [LARGE SCALE GENOMIC DNA]</scope>
    <source>
        <strain evidence="3 4">Pla22</strain>
    </source>
</reference>
<accession>A0A5C5WUI5</accession>
<dbReference type="InterPro" id="IPR011009">
    <property type="entry name" value="Kinase-like_dom_sf"/>
</dbReference>
<gene>
    <name evidence="3" type="ORF">Pla22_15430</name>
</gene>
<evidence type="ECO:0000313" key="4">
    <source>
        <dbReference type="Proteomes" id="UP000316598"/>
    </source>
</evidence>
<dbReference type="Gene3D" id="3.30.200.20">
    <property type="entry name" value="Phosphorylase Kinase, domain 1"/>
    <property type="match status" value="1"/>
</dbReference>
<dbReference type="SUPFAM" id="SSF56112">
    <property type="entry name" value="Protein kinase-like (PK-like)"/>
    <property type="match status" value="1"/>
</dbReference>
<dbReference type="InterPro" id="IPR016477">
    <property type="entry name" value="Fructo-/Ketosamine-3-kinase"/>
</dbReference>
<keyword evidence="2" id="KW-0808">Transferase</keyword>
<dbReference type="Proteomes" id="UP000316598">
    <property type="component" value="Unassembled WGS sequence"/>
</dbReference>
<dbReference type="AlphaFoldDB" id="A0A5C5WUI5"/>
<dbReference type="PIRSF" id="PIRSF006221">
    <property type="entry name" value="Ketosamine-3-kinase"/>
    <property type="match status" value="1"/>
</dbReference>
<dbReference type="Gene3D" id="3.90.1200.10">
    <property type="match status" value="1"/>
</dbReference>
<evidence type="ECO:0000256" key="1">
    <source>
        <dbReference type="ARBA" id="ARBA00009460"/>
    </source>
</evidence>
<dbReference type="OrthoDB" id="5291879at2"/>
<keyword evidence="4" id="KW-1185">Reference proteome</keyword>
<evidence type="ECO:0000313" key="3">
    <source>
        <dbReference type="EMBL" id="TWT53909.1"/>
    </source>
</evidence>
<name>A0A5C5WUI5_9BACT</name>
<evidence type="ECO:0000256" key="2">
    <source>
        <dbReference type="PIRNR" id="PIRNR006221"/>
    </source>
</evidence>
<dbReference type="PANTHER" id="PTHR12149:SF8">
    <property type="entry name" value="PROTEIN-RIBULOSAMINE 3-KINASE"/>
    <property type="match status" value="1"/>
</dbReference>
<proteinExistence type="inferred from homology"/>
<dbReference type="Pfam" id="PF03881">
    <property type="entry name" value="Fructosamin_kin"/>
    <property type="match status" value="1"/>
</dbReference>
<organism evidence="3 4">
    <name type="scientific">Rubripirellula amarantea</name>
    <dbReference type="NCBI Taxonomy" id="2527999"/>
    <lineage>
        <taxon>Bacteria</taxon>
        <taxon>Pseudomonadati</taxon>
        <taxon>Planctomycetota</taxon>
        <taxon>Planctomycetia</taxon>
        <taxon>Pirellulales</taxon>
        <taxon>Pirellulaceae</taxon>
        <taxon>Rubripirellula</taxon>
    </lineage>
</organism>
<keyword evidence="2 3" id="KW-0418">Kinase</keyword>
<comment type="caution">
    <text evidence="3">The sequence shown here is derived from an EMBL/GenBank/DDBJ whole genome shotgun (WGS) entry which is preliminary data.</text>
</comment>
<sequence length="308" mass="34307">MKPTKEIVRELLSQDPSSFEPNSLNGFSVVSVGGGCISDAYRVRADDGDWFVKSNDVSFEANFQAESEGLRQLAAVAERMDGIVVPQPRAVAVVAGASWLVMDWHCRSDQQAESYPAFGRSLARFHRESVGVVIGDAMGEGHDNFLGAARQLNAPLKDWTEFVAQQRIGFQLRWAVDQGLADRQLVDRCHRVMTEMSSLLSGREQSTSLLHGDLWSGNFFWGESGNTVMIDPAAYRGCREAEFGMLKLFGGCPGEFYEAYDDEFPLADGCWRRVSVYVLYHLLNHLNLFGSGYLDQCRQVAGDILRSR</sequence>
<dbReference type="RefSeq" id="WP_146514041.1">
    <property type="nucleotide sequence ID" value="NZ_SJPI01000001.1"/>
</dbReference>
<dbReference type="EMBL" id="SJPI01000001">
    <property type="protein sequence ID" value="TWT53909.1"/>
    <property type="molecule type" value="Genomic_DNA"/>
</dbReference>
<protein>
    <submittedName>
        <fullName evidence="3">Fructosamine kinase</fullName>
    </submittedName>
</protein>
<dbReference type="GO" id="GO:0016301">
    <property type="term" value="F:kinase activity"/>
    <property type="evidence" value="ECO:0007669"/>
    <property type="project" value="UniProtKB-UniRule"/>
</dbReference>